<evidence type="ECO:0000256" key="7">
    <source>
        <dbReference type="SAM" id="Phobius"/>
    </source>
</evidence>
<feature type="domain" description="Mechanosensitive ion channel MscS" evidence="8">
    <location>
        <begin position="204"/>
        <end position="272"/>
    </location>
</feature>
<evidence type="ECO:0000256" key="3">
    <source>
        <dbReference type="ARBA" id="ARBA00022475"/>
    </source>
</evidence>
<dbReference type="PANTHER" id="PTHR30566">
    <property type="entry name" value="YNAI-RELATED MECHANOSENSITIVE ION CHANNEL"/>
    <property type="match status" value="1"/>
</dbReference>
<evidence type="ECO:0000259" key="8">
    <source>
        <dbReference type="Pfam" id="PF00924"/>
    </source>
</evidence>
<dbReference type="GO" id="GO:0005886">
    <property type="term" value="C:plasma membrane"/>
    <property type="evidence" value="ECO:0007669"/>
    <property type="project" value="UniProtKB-SubCell"/>
</dbReference>
<dbReference type="PANTHER" id="PTHR30566:SF5">
    <property type="entry name" value="MECHANOSENSITIVE ION CHANNEL PROTEIN 1, MITOCHONDRIAL-RELATED"/>
    <property type="match status" value="1"/>
</dbReference>
<comment type="subcellular location">
    <subcellularLocation>
        <location evidence="1">Cell membrane</location>
        <topology evidence="1">Multi-pass membrane protein</topology>
    </subcellularLocation>
</comment>
<keyword evidence="6 7" id="KW-0472">Membrane</keyword>
<keyword evidence="5 7" id="KW-1133">Transmembrane helix</keyword>
<dbReference type="InterPro" id="IPR010920">
    <property type="entry name" value="LSM_dom_sf"/>
</dbReference>
<dbReference type="STRING" id="86105.NF27_HQ00610"/>
<name>A0A0C1QK59_9RICK</name>
<evidence type="ECO:0000313" key="11">
    <source>
        <dbReference type="Proteomes" id="UP000031258"/>
    </source>
</evidence>
<comment type="caution">
    <text evidence="10">The sequence shown here is derived from an EMBL/GenBank/DDBJ whole genome shotgun (WGS) entry which is preliminary data.</text>
</comment>
<feature type="domain" description="Mechanosensitive ion channel transmembrane helices 2/3" evidence="9">
    <location>
        <begin position="161"/>
        <end position="202"/>
    </location>
</feature>
<dbReference type="SUPFAM" id="SSF82861">
    <property type="entry name" value="Mechanosensitive channel protein MscS (YggB), transmembrane region"/>
    <property type="match status" value="1"/>
</dbReference>
<evidence type="ECO:0000313" key="10">
    <source>
        <dbReference type="EMBL" id="KIE04523.1"/>
    </source>
</evidence>
<proteinExistence type="inferred from homology"/>
<dbReference type="SUPFAM" id="SSF50182">
    <property type="entry name" value="Sm-like ribonucleoproteins"/>
    <property type="match status" value="1"/>
</dbReference>
<feature type="transmembrane region" description="Helical" evidence="7">
    <location>
        <begin position="78"/>
        <end position="100"/>
    </location>
</feature>
<dbReference type="InterPro" id="IPR011014">
    <property type="entry name" value="MscS_channel_TM-2"/>
</dbReference>
<evidence type="ECO:0000259" key="9">
    <source>
        <dbReference type="Pfam" id="PF21088"/>
    </source>
</evidence>
<dbReference type="Gene3D" id="2.30.30.60">
    <property type="match status" value="1"/>
</dbReference>
<evidence type="ECO:0000256" key="1">
    <source>
        <dbReference type="ARBA" id="ARBA00004651"/>
    </source>
</evidence>
<evidence type="ECO:0000256" key="5">
    <source>
        <dbReference type="ARBA" id="ARBA00022989"/>
    </source>
</evidence>
<dbReference type="AlphaFoldDB" id="A0A0C1QK59"/>
<keyword evidence="11" id="KW-1185">Reference proteome</keyword>
<gene>
    <name evidence="10" type="ORF">NF27_HQ00610</name>
</gene>
<organism evidence="10 11">
    <name type="scientific">Candidatus Jidaibacter acanthamoebae</name>
    <dbReference type="NCBI Taxonomy" id="86105"/>
    <lineage>
        <taxon>Bacteria</taxon>
        <taxon>Pseudomonadati</taxon>
        <taxon>Pseudomonadota</taxon>
        <taxon>Alphaproteobacteria</taxon>
        <taxon>Rickettsiales</taxon>
        <taxon>Candidatus Midichloriaceae</taxon>
        <taxon>Candidatus Jidaibacter</taxon>
    </lineage>
</organism>
<sequence length="378" mass="42956">MTLLITGIKLIHLAFNMSKSYFNDLFTYAENWVTDNYWILLEITLIILGCYFSNKIFSHFLYRLKIISKRTKAFWDDALLVSIEKPIKLAIWLIGFTFIFDAVNHEIKINLLKFSPLIRNISVIVIISWIAISFTSAFENNCIKGTKKTRFDRFTADLTAKIFKVIVITIAGLAILESFGFNISGIIALGGIGGAALAFASQSLLSNFFGTAIIYLDKPFAIGENILIKGENLRGTVEEIGWRITMIRTTEQVPVYVQNSVFSKDSIINYSRVTHRKISEKMGITTLDINQVEIITQDIKNFLELHADIDNEFKIIVALTDFGQDFVELLVEAVIKLRDTKDFPNIRQEVMIGVFNVLKKHQCQVVFSNDNKALLARI</sequence>
<feature type="transmembrane region" description="Helical" evidence="7">
    <location>
        <begin position="37"/>
        <end position="57"/>
    </location>
</feature>
<dbReference type="InterPro" id="IPR049142">
    <property type="entry name" value="MS_channel_1st"/>
</dbReference>
<dbReference type="EMBL" id="JSWE01000184">
    <property type="protein sequence ID" value="KIE04523.1"/>
    <property type="molecule type" value="Genomic_DNA"/>
</dbReference>
<feature type="transmembrane region" description="Helical" evidence="7">
    <location>
        <begin position="158"/>
        <end position="176"/>
    </location>
</feature>
<dbReference type="InterPro" id="IPR006685">
    <property type="entry name" value="MscS_channel_2nd"/>
</dbReference>
<reference evidence="10 11" key="1">
    <citation type="submission" date="2014-11" db="EMBL/GenBank/DDBJ databases">
        <title>A Rickettsiales Symbiont of Amoebae With Ancient Features.</title>
        <authorList>
            <person name="Schulz F."/>
            <person name="Martijn J."/>
            <person name="Wascher F."/>
            <person name="Kostanjsek R."/>
            <person name="Ettema T.J."/>
            <person name="Horn M."/>
        </authorList>
    </citation>
    <scope>NUCLEOTIDE SEQUENCE [LARGE SCALE GENOMIC DNA]</scope>
    <source>
        <strain evidence="10 11">UWC36</strain>
    </source>
</reference>
<evidence type="ECO:0000256" key="4">
    <source>
        <dbReference type="ARBA" id="ARBA00022692"/>
    </source>
</evidence>
<keyword evidence="4 7" id="KW-0812">Transmembrane</keyword>
<dbReference type="Proteomes" id="UP000031258">
    <property type="component" value="Unassembled WGS sequence"/>
</dbReference>
<keyword evidence="3" id="KW-1003">Cell membrane</keyword>
<evidence type="ECO:0000256" key="2">
    <source>
        <dbReference type="ARBA" id="ARBA00008017"/>
    </source>
</evidence>
<comment type="similarity">
    <text evidence="2">Belongs to the MscS (TC 1.A.23) family.</text>
</comment>
<evidence type="ECO:0008006" key="12">
    <source>
        <dbReference type="Google" id="ProtNLM"/>
    </source>
</evidence>
<feature type="transmembrane region" description="Helical" evidence="7">
    <location>
        <begin position="120"/>
        <end position="138"/>
    </location>
</feature>
<dbReference type="Pfam" id="PF21088">
    <property type="entry name" value="MS_channel_1st"/>
    <property type="match status" value="1"/>
</dbReference>
<evidence type="ECO:0000256" key="6">
    <source>
        <dbReference type="ARBA" id="ARBA00023136"/>
    </source>
</evidence>
<protein>
    <recommendedName>
        <fullName evidence="12">Mechanosensitive ion channel protein MscS</fullName>
    </recommendedName>
</protein>
<accession>A0A0C1QK59</accession>
<dbReference type="Pfam" id="PF00924">
    <property type="entry name" value="MS_channel_2nd"/>
    <property type="match status" value="1"/>
</dbReference>
<dbReference type="GO" id="GO:0008381">
    <property type="term" value="F:mechanosensitive monoatomic ion channel activity"/>
    <property type="evidence" value="ECO:0007669"/>
    <property type="project" value="UniProtKB-ARBA"/>
</dbReference>
<dbReference type="InterPro" id="IPR023408">
    <property type="entry name" value="MscS_beta-dom_sf"/>
</dbReference>
<dbReference type="Gene3D" id="1.10.287.1260">
    <property type="match status" value="1"/>
</dbReference>
<feature type="transmembrane region" description="Helical" evidence="7">
    <location>
        <begin position="182"/>
        <end position="200"/>
    </location>
</feature>